<reference evidence="9" key="1">
    <citation type="journal article" date="2023" name="Commun. Biol.">
        <title>Genome analysis of Parmales, the sister group of diatoms, reveals the evolutionary specialization of diatoms from phago-mixotrophs to photoautotrophs.</title>
        <authorList>
            <person name="Ban H."/>
            <person name="Sato S."/>
            <person name="Yoshikawa S."/>
            <person name="Yamada K."/>
            <person name="Nakamura Y."/>
            <person name="Ichinomiya M."/>
            <person name="Sato N."/>
            <person name="Blanc-Mathieu R."/>
            <person name="Endo H."/>
            <person name="Kuwata A."/>
            <person name="Ogata H."/>
        </authorList>
    </citation>
    <scope>NUCLEOTIDE SEQUENCE [LARGE SCALE GENOMIC DNA]</scope>
</reference>
<evidence type="ECO:0000256" key="5">
    <source>
        <dbReference type="ARBA" id="ARBA00023242"/>
    </source>
</evidence>
<organism evidence="8 9">
    <name type="scientific">Triparma columacea</name>
    <dbReference type="NCBI Taxonomy" id="722753"/>
    <lineage>
        <taxon>Eukaryota</taxon>
        <taxon>Sar</taxon>
        <taxon>Stramenopiles</taxon>
        <taxon>Ochrophyta</taxon>
        <taxon>Bolidophyceae</taxon>
        <taxon>Parmales</taxon>
        <taxon>Triparmaceae</taxon>
        <taxon>Triparma</taxon>
    </lineage>
</organism>
<dbReference type="Proteomes" id="UP001165065">
    <property type="component" value="Unassembled WGS sequence"/>
</dbReference>
<dbReference type="EMBL" id="BRYA01000100">
    <property type="protein sequence ID" value="GMI39285.1"/>
    <property type="molecule type" value="Genomic_DNA"/>
</dbReference>
<accession>A0A9W7L945</accession>
<dbReference type="CDD" id="cd12241">
    <property type="entry name" value="RRM_SF3B14"/>
    <property type="match status" value="1"/>
</dbReference>
<keyword evidence="5" id="KW-0539">Nucleus</keyword>
<comment type="caution">
    <text evidence="8">The sequence shown here is derived from an EMBL/GenBank/DDBJ whole genome shotgun (WGS) entry which is preliminary data.</text>
</comment>
<dbReference type="InterPro" id="IPR000504">
    <property type="entry name" value="RRM_dom"/>
</dbReference>
<dbReference type="OrthoDB" id="275748at2759"/>
<evidence type="ECO:0000256" key="3">
    <source>
        <dbReference type="ARBA" id="ARBA00022884"/>
    </source>
</evidence>
<dbReference type="InterPro" id="IPR012677">
    <property type="entry name" value="Nucleotide-bd_a/b_plait_sf"/>
</dbReference>
<dbReference type="Pfam" id="PF00076">
    <property type="entry name" value="RRM_1"/>
    <property type="match status" value="1"/>
</dbReference>
<name>A0A9W7L945_9STRA</name>
<dbReference type="GO" id="GO:0008380">
    <property type="term" value="P:RNA splicing"/>
    <property type="evidence" value="ECO:0007669"/>
    <property type="project" value="UniProtKB-KW"/>
</dbReference>
<proteinExistence type="predicted"/>
<dbReference type="GO" id="GO:0003729">
    <property type="term" value="F:mRNA binding"/>
    <property type="evidence" value="ECO:0007669"/>
    <property type="project" value="TreeGrafter"/>
</dbReference>
<dbReference type="GO" id="GO:0005737">
    <property type="term" value="C:cytoplasm"/>
    <property type="evidence" value="ECO:0007669"/>
    <property type="project" value="TreeGrafter"/>
</dbReference>
<keyword evidence="3 6" id="KW-0694">RNA-binding</keyword>
<dbReference type="SUPFAM" id="SSF54928">
    <property type="entry name" value="RNA-binding domain, RBD"/>
    <property type="match status" value="1"/>
</dbReference>
<evidence type="ECO:0000313" key="9">
    <source>
        <dbReference type="Proteomes" id="UP001165065"/>
    </source>
</evidence>
<feature type="domain" description="RRM" evidence="7">
    <location>
        <begin position="18"/>
        <end position="93"/>
    </location>
</feature>
<evidence type="ECO:0000256" key="4">
    <source>
        <dbReference type="ARBA" id="ARBA00023187"/>
    </source>
</evidence>
<dbReference type="InterPro" id="IPR035979">
    <property type="entry name" value="RBD_domain_sf"/>
</dbReference>
<dbReference type="SMART" id="SM00360">
    <property type="entry name" value="RRM"/>
    <property type="match status" value="1"/>
</dbReference>
<dbReference type="PROSITE" id="PS50102">
    <property type="entry name" value="RRM"/>
    <property type="match status" value="1"/>
</dbReference>
<evidence type="ECO:0000256" key="6">
    <source>
        <dbReference type="PROSITE-ProRule" id="PRU00176"/>
    </source>
</evidence>
<keyword evidence="9" id="KW-1185">Reference proteome</keyword>
<dbReference type="InterPro" id="IPR034150">
    <property type="entry name" value="SF3B6_RRM"/>
</dbReference>
<sequence>MPPQGSMRGKLLPPEVNRILYVRNLPFKVTSEELYKIFGKYGPIRQIRLGDTKTTQGTAFVVFDDIYDAFDAVRGMSGFNVGGRYVVVLYFQQARVKKGGEDLDVKKRKIEEMKKEVEGAE</sequence>
<comment type="subcellular location">
    <subcellularLocation>
        <location evidence="1">Nucleus</location>
    </subcellularLocation>
</comment>
<dbReference type="FunFam" id="3.30.70.330:FF:000604">
    <property type="entry name" value="Splicing factor 3B, subunit 6"/>
    <property type="match status" value="1"/>
</dbReference>
<dbReference type="AlphaFoldDB" id="A0A9W7L945"/>
<evidence type="ECO:0000313" key="8">
    <source>
        <dbReference type="EMBL" id="GMI39285.1"/>
    </source>
</evidence>
<protein>
    <recommendedName>
        <fullName evidence="7">RRM domain-containing protein</fullName>
    </recommendedName>
</protein>
<evidence type="ECO:0000259" key="7">
    <source>
        <dbReference type="PROSITE" id="PS50102"/>
    </source>
</evidence>
<keyword evidence="2" id="KW-0507">mRNA processing</keyword>
<evidence type="ECO:0000256" key="1">
    <source>
        <dbReference type="ARBA" id="ARBA00004123"/>
    </source>
</evidence>
<dbReference type="InterPro" id="IPR050374">
    <property type="entry name" value="RRT5_SRSF_SR"/>
</dbReference>
<keyword evidence="4" id="KW-0508">mRNA splicing</keyword>
<dbReference type="Gene3D" id="3.30.70.330">
    <property type="match status" value="1"/>
</dbReference>
<gene>
    <name evidence="8" type="ORF">TrCOL_g10644</name>
</gene>
<dbReference type="GO" id="GO:0006397">
    <property type="term" value="P:mRNA processing"/>
    <property type="evidence" value="ECO:0007669"/>
    <property type="project" value="UniProtKB-KW"/>
</dbReference>
<dbReference type="PANTHER" id="PTHR23003">
    <property type="entry name" value="RNA RECOGNITION MOTIF RRM DOMAIN CONTAINING PROTEIN"/>
    <property type="match status" value="1"/>
</dbReference>
<evidence type="ECO:0000256" key="2">
    <source>
        <dbReference type="ARBA" id="ARBA00022664"/>
    </source>
</evidence>
<dbReference type="GO" id="GO:0005634">
    <property type="term" value="C:nucleus"/>
    <property type="evidence" value="ECO:0007669"/>
    <property type="project" value="UniProtKB-SubCell"/>
</dbReference>